<evidence type="ECO:0000313" key="1">
    <source>
        <dbReference type="EMBL" id="OHA07806.1"/>
    </source>
</evidence>
<evidence type="ECO:0000313" key="2">
    <source>
        <dbReference type="Proteomes" id="UP000177982"/>
    </source>
</evidence>
<sequence>MVLKFYGERITLKRAVKEMRIKSSKGVTLGKLGSFFLERGMEATVQAWPSGIPKELRSEKTLRYEDALTALDRCLKNASKNKARTFSKETRAFVKNGGGLILHPHSIDDVRARLEAKAPIIRSIDMKHFLNITRQTGHAIVEYGITGCDSQVTQPYVYVHDPFRGPGKFISVQKMIDACNSWCGMALYVIPKAA</sequence>
<comment type="caution">
    <text evidence="1">The sequence shown here is derived from an EMBL/GenBank/DDBJ whole genome shotgun (WGS) entry which is preliminary data.</text>
</comment>
<dbReference type="Proteomes" id="UP000177982">
    <property type="component" value="Unassembled WGS sequence"/>
</dbReference>
<organism evidence="1 2">
    <name type="scientific">Candidatus Sungbacteria bacterium RIFCSPLOWO2_01_FULL_47_10</name>
    <dbReference type="NCBI Taxonomy" id="1802276"/>
    <lineage>
        <taxon>Bacteria</taxon>
        <taxon>Candidatus Sungiibacteriota</taxon>
    </lineage>
</organism>
<evidence type="ECO:0008006" key="3">
    <source>
        <dbReference type="Google" id="ProtNLM"/>
    </source>
</evidence>
<accession>A0A1G2L837</accession>
<name>A0A1G2L837_9BACT</name>
<reference evidence="1 2" key="1">
    <citation type="journal article" date="2016" name="Nat. Commun.">
        <title>Thousands of microbial genomes shed light on interconnected biogeochemical processes in an aquifer system.</title>
        <authorList>
            <person name="Anantharaman K."/>
            <person name="Brown C.T."/>
            <person name="Hug L.A."/>
            <person name="Sharon I."/>
            <person name="Castelle C.J."/>
            <person name="Probst A.J."/>
            <person name="Thomas B.C."/>
            <person name="Singh A."/>
            <person name="Wilkins M.J."/>
            <person name="Karaoz U."/>
            <person name="Brodie E.L."/>
            <person name="Williams K.H."/>
            <person name="Hubbard S.S."/>
            <person name="Banfield J.F."/>
        </authorList>
    </citation>
    <scope>NUCLEOTIDE SEQUENCE [LARGE SCALE GENOMIC DNA]</scope>
</reference>
<proteinExistence type="predicted"/>
<gene>
    <name evidence="1" type="ORF">A2934_02960</name>
</gene>
<dbReference type="EMBL" id="MHQO01000003">
    <property type="protein sequence ID" value="OHA07806.1"/>
    <property type="molecule type" value="Genomic_DNA"/>
</dbReference>
<dbReference type="Gene3D" id="3.90.70.10">
    <property type="entry name" value="Cysteine proteinases"/>
    <property type="match status" value="1"/>
</dbReference>
<protein>
    <recommendedName>
        <fullName evidence="3">Peptidase C39-like domain-containing protein</fullName>
    </recommendedName>
</protein>
<dbReference type="AlphaFoldDB" id="A0A1G2L837"/>